<proteinExistence type="predicted"/>
<accession>A0A7I4Z7X4</accession>
<dbReference type="WBParaSite" id="HCON_00192120-00001">
    <property type="protein sequence ID" value="HCON_00192120-00001"/>
    <property type="gene ID" value="HCON_00192120"/>
</dbReference>
<sequence>MTVDLPDRLNLRWVFLITTPIIIMESFADENTTNRPDDALVATDRHTEGAIDRQLDQQTNTSMMTTG</sequence>
<dbReference type="Proteomes" id="UP000025227">
    <property type="component" value="Unplaced"/>
</dbReference>
<evidence type="ECO:0000313" key="2">
    <source>
        <dbReference type="WBParaSite" id="HCON_00192120-00001"/>
    </source>
</evidence>
<name>A0A7I4Z7X4_HAECO</name>
<keyword evidence="1" id="KW-1185">Reference proteome</keyword>
<reference evidence="2" key="1">
    <citation type="submission" date="2020-12" db="UniProtKB">
        <authorList>
            <consortium name="WormBaseParasite"/>
        </authorList>
    </citation>
    <scope>IDENTIFICATION</scope>
    <source>
        <strain evidence="2">MHco3</strain>
    </source>
</reference>
<organism evidence="1 2">
    <name type="scientific">Haemonchus contortus</name>
    <name type="common">Barber pole worm</name>
    <dbReference type="NCBI Taxonomy" id="6289"/>
    <lineage>
        <taxon>Eukaryota</taxon>
        <taxon>Metazoa</taxon>
        <taxon>Ecdysozoa</taxon>
        <taxon>Nematoda</taxon>
        <taxon>Chromadorea</taxon>
        <taxon>Rhabditida</taxon>
        <taxon>Rhabditina</taxon>
        <taxon>Rhabditomorpha</taxon>
        <taxon>Strongyloidea</taxon>
        <taxon>Trichostrongylidae</taxon>
        <taxon>Haemonchus</taxon>
    </lineage>
</organism>
<protein>
    <submittedName>
        <fullName evidence="2">Secreted protein</fullName>
    </submittedName>
</protein>
<dbReference type="AlphaFoldDB" id="A0A7I4Z7X4"/>
<evidence type="ECO:0000313" key="1">
    <source>
        <dbReference type="Proteomes" id="UP000025227"/>
    </source>
</evidence>